<dbReference type="EMBL" id="CP062983">
    <property type="protein sequence ID" value="QPC81658.1"/>
    <property type="molecule type" value="Genomic_DNA"/>
</dbReference>
<dbReference type="SUPFAM" id="SSF48179">
    <property type="entry name" value="6-phosphogluconate dehydrogenase C-terminal domain-like"/>
    <property type="match status" value="1"/>
</dbReference>
<dbReference type="PANTHER" id="PTHR21363">
    <property type="entry name" value="PREPHENATE DEHYDROGENASE"/>
    <property type="match status" value="1"/>
</dbReference>
<reference evidence="6 7" key="1">
    <citation type="submission" date="2020-02" db="EMBL/GenBank/DDBJ databases">
        <authorList>
            <person name="Zheng R.K."/>
            <person name="Sun C.M."/>
        </authorList>
    </citation>
    <scope>NUCLEOTIDE SEQUENCE [LARGE SCALE GENOMIC DNA]</scope>
    <source>
        <strain evidence="7">rifampicinis</strain>
    </source>
</reference>
<proteinExistence type="inferred from homology"/>
<evidence type="ECO:0000313" key="7">
    <source>
        <dbReference type="Proteomes" id="UP000594468"/>
    </source>
</evidence>
<dbReference type="InterPro" id="IPR046825">
    <property type="entry name" value="PDH_C"/>
</dbReference>
<dbReference type="PROSITE" id="PS51176">
    <property type="entry name" value="PDH_ADH"/>
    <property type="match status" value="1"/>
</dbReference>
<dbReference type="FunFam" id="3.40.50.720:FF:000208">
    <property type="entry name" value="Prephenate dehydrogenase"/>
    <property type="match status" value="1"/>
</dbReference>
<feature type="compositionally biased region" description="Basic and acidic residues" evidence="3">
    <location>
        <begin position="280"/>
        <end position="301"/>
    </location>
</feature>
<dbReference type="GO" id="GO:0008977">
    <property type="term" value="F:prephenate dehydrogenase (NAD+) activity"/>
    <property type="evidence" value="ECO:0007669"/>
    <property type="project" value="InterPro"/>
</dbReference>
<dbReference type="GO" id="GO:0070403">
    <property type="term" value="F:NAD+ binding"/>
    <property type="evidence" value="ECO:0007669"/>
    <property type="project" value="InterPro"/>
</dbReference>
<dbReference type="AlphaFoldDB" id="A0A7S8IEB5"/>
<feature type="signal peptide" evidence="4">
    <location>
        <begin position="1"/>
        <end position="20"/>
    </location>
</feature>
<protein>
    <submittedName>
        <fullName evidence="6">Prephenate dehydrogenase</fullName>
    </submittedName>
</protein>
<dbReference type="InterPro" id="IPR050812">
    <property type="entry name" value="Preph/Arog_dehydrog"/>
</dbReference>
<dbReference type="PANTHER" id="PTHR21363:SF0">
    <property type="entry name" value="PREPHENATE DEHYDROGENASE [NADP(+)]"/>
    <property type="match status" value="1"/>
</dbReference>
<dbReference type="GO" id="GO:0006571">
    <property type="term" value="P:tyrosine biosynthetic process"/>
    <property type="evidence" value="ECO:0007669"/>
    <property type="project" value="InterPro"/>
</dbReference>
<keyword evidence="2" id="KW-0560">Oxidoreductase</keyword>
<evidence type="ECO:0000256" key="4">
    <source>
        <dbReference type="SAM" id="SignalP"/>
    </source>
</evidence>
<evidence type="ECO:0000256" key="2">
    <source>
        <dbReference type="ARBA" id="ARBA00023002"/>
    </source>
</evidence>
<dbReference type="Pfam" id="PF02153">
    <property type="entry name" value="PDH_N"/>
    <property type="match status" value="1"/>
</dbReference>
<dbReference type="InterPro" id="IPR036291">
    <property type="entry name" value="NAD(P)-bd_dom_sf"/>
</dbReference>
<evidence type="ECO:0000313" key="6">
    <source>
        <dbReference type="EMBL" id="QPC81658.1"/>
    </source>
</evidence>
<evidence type="ECO:0000256" key="1">
    <source>
        <dbReference type="ARBA" id="ARBA00007964"/>
    </source>
</evidence>
<dbReference type="RefSeq" id="WP_195169729.1">
    <property type="nucleotide sequence ID" value="NZ_CP062983.1"/>
</dbReference>
<dbReference type="GO" id="GO:0004665">
    <property type="term" value="F:prephenate dehydrogenase (NADP+) activity"/>
    <property type="evidence" value="ECO:0007669"/>
    <property type="project" value="InterPro"/>
</dbReference>
<comment type="similarity">
    <text evidence="1">Belongs to the prephenate/arogenate dehydrogenase family.</text>
</comment>
<feature type="region of interest" description="Disordered" evidence="3">
    <location>
        <begin position="277"/>
        <end position="301"/>
    </location>
</feature>
<organism evidence="6 7">
    <name type="scientific">Phototrophicus methaneseepsis</name>
    <dbReference type="NCBI Taxonomy" id="2710758"/>
    <lineage>
        <taxon>Bacteria</taxon>
        <taxon>Bacillati</taxon>
        <taxon>Chloroflexota</taxon>
        <taxon>Candidatus Thermofontia</taxon>
        <taxon>Phototrophicales</taxon>
        <taxon>Phototrophicaceae</taxon>
        <taxon>Phototrophicus</taxon>
    </lineage>
</organism>
<keyword evidence="7" id="KW-1185">Reference proteome</keyword>
<dbReference type="Gene3D" id="3.40.50.720">
    <property type="entry name" value="NAD(P)-binding Rossmann-like Domain"/>
    <property type="match status" value="1"/>
</dbReference>
<feature type="domain" description="Prephenate/arogenate dehydrogenase" evidence="5">
    <location>
        <begin position="1"/>
        <end position="286"/>
    </location>
</feature>
<dbReference type="InterPro" id="IPR046826">
    <property type="entry name" value="PDH_N"/>
</dbReference>
<keyword evidence="4" id="KW-0732">Signal</keyword>
<evidence type="ECO:0000256" key="3">
    <source>
        <dbReference type="SAM" id="MobiDB-lite"/>
    </source>
</evidence>
<gene>
    <name evidence="6" type="ORF">G4Y79_18480</name>
</gene>
<dbReference type="Gene3D" id="1.10.3660.10">
    <property type="entry name" value="6-phosphogluconate dehydrogenase C-terminal like domain"/>
    <property type="match status" value="1"/>
</dbReference>
<dbReference type="Pfam" id="PF20463">
    <property type="entry name" value="PDH_C"/>
    <property type="match status" value="1"/>
</dbReference>
<name>A0A7S8IEB5_9CHLR</name>
<dbReference type="InterPro" id="IPR008927">
    <property type="entry name" value="6-PGluconate_DH-like_C_sf"/>
</dbReference>
<evidence type="ECO:0000259" key="5">
    <source>
        <dbReference type="PROSITE" id="PS51176"/>
    </source>
</evidence>
<sequence>MRICVIGLGLIGASFAGALAQADEAHHIIGYDARADVTQAMRRDGFIHQIAPNIAEAVLDADLVILAIYIQGILDMLPQIAPHLKQGALVMDVGSTKAQIVEAMNTLPSHVQAVGGHPMTGRMTQQVEHASAALFKGCTFVLTPTEHTSQATQATITQLVEQIGARPLWMDAHIHDHYVAMISHLSRLLPIAVMAAVQAQDSDLLWQLAAGSFRETTRLGNQPLGFWRDVFATNTTGIPASLRDVAQQLERLAQAIENSDLALVETLSEEAASHWQRLYGDQDREQTGNHDKDVKNGERKP</sequence>
<dbReference type="Proteomes" id="UP000594468">
    <property type="component" value="Chromosome"/>
</dbReference>
<dbReference type="InterPro" id="IPR003099">
    <property type="entry name" value="Prephen_DH"/>
</dbReference>
<dbReference type="KEGG" id="pmet:G4Y79_18480"/>
<accession>A0A7S8IEB5</accession>
<feature type="chain" id="PRO_5032576954" evidence="4">
    <location>
        <begin position="21"/>
        <end position="301"/>
    </location>
</feature>
<dbReference type="SUPFAM" id="SSF51735">
    <property type="entry name" value="NAD(P)-binding Rossmann-fold domains"/>
    <property type="match status" value="1"/>
</dbReference>